<comment type="caution">
    <text evidence="1">The sequence shown here is derived from an EMBL/GenBank/DDBJ whole genome shotgun (WGS) entry which is preliminary data.</text>
</comment>
<evidence type="ECO:0000313" key="32">
    <source>
        <dbReference type="Proteomes" id="UP000591929"/>
    </source>
</evidence>
<evidence type="ECO:0000313" key="27">
    <source>
        <dbReference type="Proteomes" id="UP000546806"/>
    </source>
</evidence>
<dbReference type="OrthoDB" id="308521at2"/>
<dbReference type="Proteomes" id="UP000519573">
    <property type="component" value="Unassembled WGS sequence"/>
</dbReference>
<evidence type="ECO:0000313" key="6">
    <source>
        <dbReference type="EMBL" id="MBC1560925.1"/>
    </source>
</evidence>
<dbReference type="Proteomes" id="UP000532866">
    <property type="component" value="Unassembled WGS sequence"/>
</dbReference>
<dbReference type="Proteomes" id="UP000553016">
    <property type="component" value="Unassembled WGS sequence"/>
</dbReference>
<dbReference type="EMBL" id="JAARVG010000008">
    <property type="protein sequence ID" value="MBC1793743.1"/>
    <property type="molecule type" value="Genomic_DNA"/>
</dbReference>
<dbReference type="Proteomes" id="UP000029844">
    <property type="component" value="Unassembled WGS sequence"/>
</dbReference>
<evidence type="ECO:0000313" key="23">
    <source>
        <dbReference type="Proteomes" id="UP000543005"/>
    </source>
</evidence>
<dbReference type="EMBL" id="JAARRW010000001">
    <property type="protein sequence ID" value="MBC1560925.1"/>
    <property type="molecule type" value="Genomic_DNA"/>
</dbReference>
<evidence type="ECO:0000313" key="21">
    <source>
        <dbReference type="Proteomes" id="UP000541735"/>
    </source>
</evidence>
<sequence>MKKKERRNMLEEIPNLKDNLKLEVVEKEKFLIVPRSAWLERVAIKVLKQPAIRRIKLDEHGYFILTQMDGKTTIPEMEERFSRTFGNEDGMSLARLVRFLQVMDSYSWLKWERE</sequence>
<evidence type="ECO:0000313" key="12">
    <source>
        <dbReference type="EMBL" id="MBC2239348.1"/>
    </source>
</evidence>
<evidence type="ECO:0000313" key="14">
    <source>
        <dbReference type="EMBL" id="MBC2292276.1"/>
    </source>
</evidence>
<evidence type="ECO:0000313" key="26">
    <source>
        <dbReference type="Proteomes" id="UP000546244"/>
    </source>
</evidence>
<evidence type="ECO:0000313" key="25">
    <source>
        <dbReference type="Proteomes" id="UP000544413"/>
    </source>
</evidence>
<proteinExistence type="predicted"/>
<evidence type="ECO:0000313" key="22">
    <source>
        <dbReference type="Proteomes" id="UP000541955"/>
    </source>
</evidence>
<evidence type="ECO:0000313" key="10">
    <source>
        <dbReference type="EMBL" id="MBC2165155.1"/>
    </source>
</evidence>
<dbReference type="Proteomes" id="UP000565628">
    <property type="component" value="Unassembled WGS sequence"/>
</dbReference>
<dbReference type="Proteomes" id="UP000546244">
    <property type="component" value="Unassembled WGS sequence"/>
</dbReference>
<evidence type="ECO:0000313" key="3">
    <source>
        <dbReference type="EMBL" id="MBC1330506.1"/>
    </source>
</evidence>
<dbReference type="Proteomes" id="UP000541955">
    <property type="component" value="Unassembled WGS sequence"/>
</dbReference>
<keyword evidence="17" id="KW-1185">Reference proteome</keyword>
<dbReference type="EMBL" id="JAARPL010000003">
    <property type="protein sequence ID" value="MBC1371871.1"/>
    <property type="molecule type" value="Genomic_DNA"/>
</dbReference>
<dbReference type="EMBL" id="JAARPT010000001">
    <property type="protein sequence ID" value="MBC1400296.1"/>
    <property type="molecule type" value="Genomic_DNA"/>
</dbReference>
<evidence type="ECO:0000313" key="29">
    <source>
        <dbReference type="Proteomes" id="UP000565628"/>
    </source>
</evidence>
<evidence type="ECO:0000313" key="7">
    <source>
        <dbReference type="EMBL" id="MBC1614645.1"/>
    </source>
</evidence>
<evidence type="ECO:0000313" key="17">
    <source>
        <dbReference type="Proteomes" id="UP000029844"/>
    </source>
</evidence>
<evidence type="ECO:0000313" key="28">
    <source>
        <dbReference type="Proteomes" id="UP000553016"/>
    </source>
</evidence>
<evidence type="ECO:0000313" key="18">
    <source>
        <dbReference type="Proteomes" id="UP000519573"/>
    </source>
</evidence>
<dbReference type="EMBL" id="JAARYD010000003">
    <property type="protein sequence ID" value="MBC2176230.1"/>
    <property type="molecule type" value="Genomic_DNA"/>
</dbReference>
<dbReference type="EMBL" id="JAARWW010000003">
    <property type="protein sequence ID" value="MBC2003795.1"/>
    <property type="molecule type" value="Genomic_DNA"/>
</dbReference>
<dbReference type="EMBL" id="JAARYH010000001">
    <property type="protein sequence ID" value="MBC2165155.1"/>
    <property type="molecule type" value="Genomic_DNA"/>
</dbReference>
<dbReference type="EMBL" id="JAARZS010000003">
    <property type="protein sequence ID" value="MBC2283080.1"/>
    <property type="molecule type" value="Genomic_DNA"/>
</dbReference>
<dbReference type="Proteomes" id="UP000541735">
    <property type="component" value="Unassembled WGS sequence"/>
</dbReference>
<dbReference type="Proteomes" id="UP000574104">
    <property type="component" value="Unassembled WGS sequence"/>
</dbReference>
<dbReference type="AlphaFoldDB" id="A0A099W3H6"/>
<protein>
    <submittedName>
        <fullName evidence="2">PqqD family protein</fullName>
    </submittedName>
</protein>
<dbReference type="Proteomes" id="UP000543005">
    <property type="component" value="Unassembled WGS sequence"/>
</dbReference>
<dbReference type="Proteomes" id="UP000546806">
    <property type="component" value="Unassembled WGS sequence"/>
</dbReference>
<dbReference type="Proteomes" id="UP000585696">
    <property type="component" value="Unassembled WGS sequence"/>
</dbReference>
<evidence type="ECO:0000313" key="31">
    <source>
        <dbReference type="Proteomes" id="UP000585696"/>
    </source>
</evidence>
<dbReference type="EMBL" id="JAARSH010000001">
    <property type="protein sequence ID" value="MBC1614645.1"/>
    <property type="molecule type" value="Genomic_DNA"/>
</dbReference>
<dbReference type="RefSeq" id="WP_036086583.1">
    <property type="nucleotide sequence ID" value="NZ_CBCSHQ010000002.1"/>
</dbReference>
<dbReference type="EMBL" id="JAASWV010000010">
    <property type="protein sequence ID" value="MBC2310957.1"/>
    <property type="molecule type" value="Genomic_DNA"/>
</dbReference>
<evidence type="ECO:0000313" key="30">
    <source>
        <dbReference type="Proteomes" id="UP000574104"/>
    </source>
</evidence>
<gene>
    <name evidence="1" type="ORF">EP57_10890</name>
    <name evidence="3" type="ORF">HB759_00960</name>
    <name evidence="2" type="ORF">HB811_01075</name>
    <name evidence="5" type="ORF">HB836_01710</name>
    <name evidence="4" type="ORF">HB847_05760</name>
    <name evidence="6" type="ORF">HB902_02490</name>
    <name evidence="7" type="ORF">HB904_00445</name>
    <name evidence="16" type="ORF">HBP98_12435</name>
    <name evidence="8" type="ORF">HCA52_09975</name>
    <name evidence="9" type="ORF">HCA78_08460</name>
    <name evidence="10" type="ORF">HCB26_01035</name>
    <name evidence="11" type="ORF">HCB27_06375</name>
    <name evidence="12" type="ORF">HCB35_02570</name>
    <name evidence="13" type="ORF">HCB69_01650</name>
    <name evidence="14" type="ORF">HCC36_03450</name>
    <name evidence="15" type="ORF">HCJ81_08645</name>
</gene>
<dbReference type="EMBL" id="JAARZA010000001">
    <property type="protein sequence ID" value="MBC2239348.1"/>
    <property type="molecule type" value="Genomic_DNA"/>
</dbReference>
<dbReference type="Proteomes" id="UP000591929">
    <property type="component" value="Unassembled WGS sequence"/>
</dbReference>
<evidence type="ECO:0000313" key="19">
    <source>
        <dbReference type="Proteomes" id="UP000532866"/>
    </source>
</evidence>
<evidence type="ECO:0000313" key="1">
    <source>
        <dbReference type="EMBL" id="KGL40394.1"/>
    </source>
</evidence>
<dbReference type="EMBL" id="JAAROL010000001">
    <property type="protein sequence ID" value="MBC1330506.1"/>
    <property type="molecule type" value="Genomic_DNA"/>
</dbReference>
<evidence type="ECO:0000313" key="13">
    <source>
        <dbReference type="EMBL" id="MBC2283080.1"/>
    </source>
</evidence>
<dbReference type="Proteomes" id="UP000543379">
    <property type="component" value="Unassembled WGS sequence"/>
</dbReference>
<organism evidence="1 17">
    <name type="scientific">Listeria booriae</name>
    <dbReference type="NCBI Taxonomy" id="1552123"/>
    <lineage>
        <taxon>Bacteria</taxon>
        <taxon>Bacillati</taxon>
        <taxon>Bacillota</taxon>
        <taxon>Bacilli</taxon>
        <taxon>Bacillales</taxon>
        <taxon>Listeriaceae</taxon>
        <taxon>Listeria</taxon>
    </lineage>
</organism>
<name>A0A099W3H6_9LIST</name>
<evidence type="ECO:0000313" key="8">
    <source>
        <dbReference type="EMBL" id="MBC1793743.1"/>
    </source>
</evidence>
<evidence type="ECO:0000313" key="5">
    <source>
        <dbReference type="EMBL" id="MBC1400296.1"/>
    </source>
</evidence>
<dbReference type="InterPro" id="IPR041881">
    <property type="entry name" value="PqqD_sf"/>
</dbReference>
<dbReference type="GeneID" id="58717872"/>
<reference evidence="18 19" key="2">
    <citation type="submission" date="2020-03" db="EMBL/GenBank/DDBJ databases">
        <title>Soil Listeria distribution.</title>
        <authorList>
            <person name="Liao J."/>
            <person name="Wiedmann M."/>
        </authorList>
    </citation>
    <scope>NUCLEOTIDE SEQUENCE [LARGE SCALE GENOMIC DNA]</scope>
    <source>
        <strain evidence="15 29">FSL L7-0039</strain>
        <strain evidence="14 23">FSL L7-0051</strain>
        <strain evidence="13 31">FSL L7-0054</strain>
        <strain evidence="12 28">FSL L7-0149</strain>
        <strain evidence="10 18">FSL L7-0245</strain>
        <strain evidence="11 21">FSL L7-0259</strain>
        <strain evidence="9 27">FSL L7-0435</strain>
        <strain evidence="8 20">FSL L7-0978</strain>
        <strain evidence="7 30">FSL L7-1299</strain>
        <strain evidence="6 22">FSL L7-1387</strain>
        <strain evidence="5 25">FSL L7-1658</strain>
        <strain evidence="4 32">FSL L7-1681</strain>
        <strain evidence="2 24">FSL L7-1816</strain>
        <strain evidence="3 19">FSL L7-1833</strain>
        <strain evidence="16 26">FSL L7-1850</strain>
    </source>
</reference>
<dbReference type="EMBL" id="JAARZT010000005">
    <property type="protein sequence ID" value="MBC2292276.1"/>
    <property type="molecule type" value="Genomic_DNA"/>
</dbReference>
<dbReference type="Proteomes" id="UP000539064">
    <property type="component" value="Unassembled WGS sequence"/>
</dbReference>
<dbReference type="Gene3D" id="1.10.10.1150">
    <property type="entry name" value="Coenzyme PQQ synthesis protein D (PqqD)"/>
    <property type="match status" value="1"/>
</dbReference>
<accession>A0A099W3H6</accession>
<evidence type="ECO:0000313" key="24">
    <source>
        <dbReference type="Proteomes" id="UP000543379"/>
    </source>
</evidence>
<evidence type="ECO:0000313" key="15">
    <source>
        <dbReference type="EMBL" id="MBC2310957.1"/>
    </source>
</evidence>
<evidence type="ECO:0000313" key="4">
    <source>
        <dbReference type="EMBL" id="MBC1371871.1"/>
    </source>
</evidence>
<dbReference type="Proteomes" id="UP000544413">
    <property type="component" value="Unassembled WGS sequence"/>
</dbReference>
<reference evidence="1 17" key="1">
    <citation type="submission" date="2014-05" db="EMBL/GenBank/DDBJ databases">
        <title>Novel Listeriaceae from food processing environments.</title>
        <authorList>
            <person name="den Bakker H.C."/>
        </authorList>
    </citation>
    <scope>NUCLEOTIDE SEQUENCE [LARGE SCALE GENOMIC DNA]</scope>
    <source>
        <strain evidence="1 17">FSL A5-0281</strain>
    </source>
</reference>
<evidence type="ECO:0000313" key="16">
    <source>
        <dbReference type="EMBL" id="MBC2372811.1"/>
    </source>
</evidence>
<evidence type="ECO:0000313" key="11">
    <source>
        <dbReference type="EMBL" id="MBC2176230.1"/>
    </source>
</evidence>
<evidence type="ECO:0000313" key="9">
    <source>
        <dbReference type="EMBL" id="MBC2003795.1"/>
    </source>
</evidence>
<dbReference type="EMBL" id="JAARMV010000003">
    <property type="protein sequence ID" value="MBC2372811.1"/>
    <property type="molecule type" value="Genomic_DNA"/>
</dbReference>
<dbReference type="EMBL" id="JNFA01000024">
    <property type="protein sequence ID" value="KGL40394.1"/>
    <property type="molecule type" value="Genomic_DNA"/>
</dbReference>
<evidence type="ECO:0000313" key="20">
    <source>
        <dbReference type="Proteomes" id="UP000539064"/>
    </source>
</evidence>
<dbReference type="EMBL" id="JAAROV010000001">
    <property type="protein sequence ID" value="MBC1315349.1"/>
    <property type="molecule type" value="Genomic_DNA"/>
</dbReference>
<evidence type="ECO:0000313" key="2">
    <source>
        <dbReference type="EMBL" id="MBC1315349.1"/>
    </source>
</evidence>